<gene>
    <name evidence="1" type="ORF">C1H46_045595</name>
</gene>
<organism evidence="1 2">
    <name type="scientific">Malus baccata</name>
    <name type="common">Siberian crab apple</name>
    <name type="synonym">Pyrus baccata</name>
    <dbReference type="NCBI Taxonomy" id="106549"/>
    <lineage>
        <taxon>Eukaryota</taxon>
        <taxon>Viridiplantae</taxon>
        <taxon>Streptophyta</taxon>
        <taxon>Embryophyta</taxon>
        <taxon>Tracheophyta</taxon>
        <taxon>Spermatophyta</taxon>
        <taxon>Magnoliopsida</taxon>
        <taxon>eudicotyledons</taxon>
        <taxon>Gunneridae</taxon>
        <taxon>Pentapetalae</taxon>
        <taxon>rosids</taxon>
        <taxon>fabids</taxon>
        <taxon>Rosales</taxon>
        <taxon>Rosaceae</taxon>
        <taxon>Amygdaloideae</taxon>
        <taxon>Maleae</taxon>
        <taxon>Malus</taxon>
    </lineage>
</organism>
<dbReference type="STRING" id="106549.A0A540K4R8"/>
<dbReference type="SUPFAM" id="SSF53756">
    <property type="entry name" value="UDP-Glycosyltransferase/glycogen phosphorylase"/>
    <property type="match status" value="1"/>
</dbReference>
<dbReference type="GO" id="GO:0016757">
    <property type="term" value="F:glycosyltransferase activity"/>
    <property type="evidence" value="ECO:0007669"/>
    <property type="project" value="TreeGrafter"/>
</dbReference>
<dbReference type="EMBL" id="VIEB01007704">
    <property type="protein sequence ID" value="TQD68872.1"/>
    <property type="molecule type" value="Genomic_DNA"/>
</dbReference>
<dbReference type="AlphaFoldDB" id="A0A540K4R8"/>
<evidence type="ECO:0000313" key="1">
    <source>
        <dbReference type="EMBL" id="TQD68872.1"/>
    </source>
</evidence>
<name>A0A540K4R8_MALBA</name>
<evidence type="ECO:0000313" key="2">
    <source>
        <dbReference type="Proteomes" id="UP000315295"/>
    </source>
</evidence>
<evidence type="ECO:0008006" key="3">
    <source>
        <dbReference type="Google" id="ProtNLM"/>
    </source>
</evidence>
<sequence>MADLAGTRVITEDELDSTTLGSAIEEILGDESKMAEMSERALKAANSNASTEIVQRVLSLVNLSTTKEK</sequence>
<proteinExistence type="predicted"/>
<reference evidence="1 2" key="1">
    <citation type="journal article" date="2019" name="G3 (Bethesda)">
        <title>Sequencing of a Wild Apple (Malus baccata) Genome Unravels the Differences Between Cultivated and Wild Apple Species Regarding Disease Resistance and Cold Tolerance.</title>
        <authorList>
            <person name="Chen X."/>
        </authorList>
    </citation>
    <scope>NUCLEOTIDE SEQUENCE [LARGE SCALE GENOMIC DNA]</scope>
    <source>
        <strain evidence="2">cv. Shandingzi</strain>
        <tissue evidence="1">Leaves</tissue>
    </source>
</reference>
<keyword evidence="2" id="KW-1185">Reference proteome</keyword>
<dbReference type="PANTHER" id="PTHR21015">
    <property type="entry name" value="UDP-N-ACETYLGLUCOSAMINE--N-ACETYLMURAMYL-(PENTAPEPTIDE) PYROPHOSPHORYL-UNDECAPRENOL N-ACETYLGLUCOSAMINE TRANSFERASE 1"/>
    <property type="match status" value="1"/>
</dbReference>
<comment type="caution">
    <text evidence="1">The sequence shown here is derived from an EMBL/GenBank/DDBJ whole genome shotgun (WGS) entry which is preliminary data.</text>
</comment>
<protein>
    <recommendedName>
        <fullName evidence="3">Glycosyl transferase family 28 C-terminal domain-containing protein</fullName>
    </recommendedName>
</protein>
<dbReference type="Proteomes" id="UP000315295">
    <property type="component" value="Unassembled WGS sequence"/>
</dbReference>
<accession>A0A540K4R8</accession>
<dbReference type="PANTHER" id="PTHR21015:SF22">
    <property type="entry name" value="GLYCOSYLTRANSFERASE"/>
    <property type="match status" value="1"/>
</dbReference>